<reference evidence="1" key="1">
    <citation type="submission" date="2019-12" db="EMBL/GenBank/DDBJ databases">
        <title>Genome sequencing and annotation of Brassica cretica.</title>
        <authorList>
            <person name="Studholme D.J."/>
            <person name="Sarris P.F."/>
        </authorList>
    </citation>
    <scope>NUCLEOTIDE SEQUENCE</scope>
    <source>
        <strain evidence="1">PFS-102/07</strain>
        <tissue evidence="1">Leaf</tissue>
    </source>
</reference>
<gene>
    <name evidence="1" type="ORF">F2Q70_00019475</name>
</gene>
<sequence>MRKPKTKNKVKIFAKGRVLRSAVITLSMRESLKLLHMYLLIITSTRSTPLVPSSNDSLQPASPVASSPVFNPIIHTPTVHNSSDHNTHPVSTHLLNTSAPVVTSPCLSRNHTSSSFGHSDDHHYDSPTVLVLHLSSRPPMTRHNLLLLSLAPLFSTLSFTHRLSTIPVTTTHPVSTHLLTIVAPVVTSSCLSRNHTSSSSGHSDDHHY</sequence>
<accession>A0A8S9GL00</accession>
<dbReference type="AlphaFoldDB" id="A0A8S9GL00"/>
<comment type="caution">
    <text evidence="1">The sequence shown here is derived from an EMBL/GenBank/DDBJ whole genome shotgun (WGS) entry which is preliminary data.</text>
</comment>
<protein>
    <submittedName>
        <fullName evidence="1">Uncharacterized protein</fullName>
    </submittedName>
</protein>
<name>A0A8S9GL00_BRACR</name>
<evidence type="ECO:0000313" key="1">
    <source>
        <dbReference type="EMBL" id="KAF2545037.1"/>
    </source>
</evidence>
<proteinExistence type="predicted"/>
<dbReference type="EMBL" id="QGKY02001925">
    <property type="protein sequence ID" value="KAF2545037.1"/>
    <property type="molecule type" value="Genomic_DNA"/>
</dbReference>
<organism evidence="1">
    <name type="scientific">Brassica cretica</name>
    <name type="common">Mustard</name>
    <dbReference type="NCBI Taxonomy" id="69181"/>
    <lineage>
        <taxon>Eukaryota</taxon>
        <taxon>Viridiplantae</taxon>
        <taxon>Streptophyta</taxon>
        <taxon>Embryophyta</taxon>
        <taxon>Tracheophyta</taxon>
        <taxon>Spermatophyta</taxon>
        <taxon>Magnoliopsida</taxon>
        <taxon>eudicotyledons</taxon>
        <taxon>Gunneridae</taxon>
        <taxon>Pentapetalae</taxon>
        <taxon>rosids</taxon>
        <taxon>malvids</taxon>
        <taxon>Brassicales</taxon>
        <taxon>Brassicaceae</taxon>
        <taxon>Brassiceae</taxon>
        <taxon>Brassica</taxon>
    </lineage>
</organism>